<feature type="transmembrane region" description="Helical" evidence="15">
    <location>
        <begin position="1101"/>
        <end position="1125"/>
    </location>
</feature>
<feature type="transmembrane region" description="Helical" evidence="15">
    <location>
        <begin position="1257"/>
        <end position="1278"/>
    </location>
</feature>
<dbReference type="SUPFAM" id="SSF103473">
    <property type="entry name" value="MFS general substrate transporter"/>
    <property type="match status" value="2"/>
</dbReference>
<dbReference type="PRINTS" id="PR00171">
    <property type="entry name" value="SUGRTRNSPORT"/>
</dbReference>
<comment type="subcellular location">
    <subcellularLocation>
        <location evidence="1">Membrane</location>
        <topology evidence="1">Multi-pass membrane protein</topology>
    </subcellularLocation>
</comment>
<evidence type="ECO:0000256" key="15">
    <source>
        <dbReference type="SAM" id="Phobius"/>
    </source>
</evidence>
<keyword evidence="18" id="KW-1185">Reference proteome</keyword>
<feature type="compositionally biased region" description="Polar residues" evidence="14">
    <location>
        <begin position="736"/>
        <end position="747"/>
    </location>
</feature>
<evidence type="ECO:0000256" key="7">
    <source>
        <dbReference type="ARBA" id="ARBA00044637"/>
    </source>
</evidence>
<evidence type="ECO:0000256" key="8">
    <source>
        <dbReference type="ARBA" id="ARBA00044648"/>
    </source>
</evidence>
<feature type="transmembrane region" description="Helical" evidence="15">
    <location>
        <begin position="1004"/>
        <end position="1026"/>
    </location>
</feature>
<evidence type="ECO:0000256" key="12">
    <source>
        <dbReference type="ARBA" id="ARBA00044710"/>
    </source>
</evidence>
<feature type="transmembrane region" description="Helical" evidence="15">
    <location>
        <begin position="1166"/>
        <end position="1189"/>
    </location>
</feature>
<feature type="transmembrane region" description="Helical" evidence="15">
    <location>
        <begin position="503"/>
        <end position="526"/>
    </location>
</feature>
<keyword evidence="4 15" id="KW-0812">Transmembrane</keyword>
<evidence type="ECO:0000313" key="17">
    <source>
        <dbReference type="EMBL" id="KAK1737051.1"/>
    </source>
</evidence>
<evidence type="ECO:0000256" key="3">
    <source>
        <dbReference type="ARBA" id="ARBA00022448"/>
    </source>
</evidence>
<feature type="transmembrane region" description="Helical" evidence="15">
    <location>
        <begin position="313"/>
        <end position="335"/>
    </location>
</feature>
<feature type="transmembrane region" description="Helical" evidence="15">
    <location>
        <begin position="918"/>
        <end position="936"/>
    </location>
</feature>
<feature type="transmembrane region" description="Helical" evidence="15">
    <location>
        <begin position="594"/>
        <end position="615"/>
    </location>
</feature>
<feature type="transmembrane region" description="Helical" evidence="15">
    <location>
        <begin position="1229"/>
        <end position="1251"/>
    </location>
</feature>
<dbReference type="InterPro" id="IPR003663">
    <property type="entry name" value="Sugar/inositol_transpt"/>
</dbReference>
<feature type="transmembrane region" description="Helical" evidence="15">
    <location>
        <begin position="1195"/>
        <end position="1217"/>
    </location>
</feature>
<dbReference type="PROSITE" id="PS50850">
    <property type="entry name" value="MFS"/>
    <property type="match status" value="2"/>
</dbReference>
<evidence type="ECO:0000313" key="18">
    <source>
        <dbReference type="Proteomes" id="UP001224775"/>
    </source>
</evidence>
<dbReference type="InterPro" id="IPR005829">
    <property type="entry name" value="Sugar_transporter_CS"/>
</dbReference>
<feature type="region of interest" description="Disordered" evidence="14">
    <location>
        <begin position="717"/>
        <end position="747"/>
    </location>
</feature>
<dbReference type="EMBL" id="JATAAI010000027">
    <property type="protein sequence ID" value="KAK1737051.1"/>
    <property type="molecule type" value="Genomic_DNA"/>
</dbReference>
<evidence type="ECO:0000256" key="1">
    <source>
        <dbReference type="ARBA" id="ARBA00004141"/>
    </source>
</evidence>
<feature type="compositionally biased region" description="Basic and acidic residues" evidence="14">
    <location>
        <begin position="10"/>
        <end position="20"/>
    </location>
</feature>
<feature type="transmembrane region" description="Helical" evidence="15">
    <location>
        <begin position="887"/>
        <end position="906"/>
    </location>
</feature>
<evidence type="ECO:0000259" key="16">
    <source>
        <dbReference type="PROSITE" id="PS50850"/>
    </source>
</evidence>
<accession>A0AAD9D7H9</accession>
<feature type="domain" description="Major facilitator superfamily (MFS) profile" evidence="16">
    <location>
        <begin position="184"/>
        <end position="619"/>
    </location>
</feature>
<dbReference type="GO" id="GO:0015149">
    <property type="term" value="F:hexose transmembrane transporter activity"/>
    <property type="evidence" value="ECO:0007669"/>
    <property type="project" value="TreeGrafter"/>
</dbReference>
<feature type="transmembrane region" description="Helical" evidence="15">
    <location>
        <begin position="255"/>
        <end position="273"/>
    </location>
</feature>
<dbReference type="InterPro" id="IPR020846">
    <property type="entry name" value="MFS_dom"/>
</dbReference>
<comment type="catalytic activity">
    <reaction evidence="12">
        <text>D-fructose(out) = D-fructose(in)</text>
        <dbReference type="Rhea" id="RHEA:60372"/>
        <dbReference type="ChEBI" id="CHEBI:37721"/>
    </reaction>
    <physiologicalReaction direction="left-to-right" evidence="12">
        <dbReference type="Rhea" id="RHEA:60373"/>
    </physiologicalReaction>
</comment>
<feature type="transmembrane region" description="Helical" evidence="15">
    <location>
        <begin position="474"/>
        <end position="494"/>
    </location>
</feature>
<comment type="catalytic activity">
    <reaction evidence="9">
        <text>D-xylose(out) = D-xylose(in)</text>
        <dbReference type="Rhea" id="RHEA:78427"/>
        <dbReference type="ChEBI" id="CHEBI:53455"/>
    </reaction>
    <physiologicalReaction direction="left-to-right" evidence="9">
        <dbReference type="Rhea" id="RHEA:78428"/>
    </physiologicalReaction>
</comment>
<feature type="transmembrane region" description="Helical" evidence="15">
    <location>
        <begin position="842"/>
        <end position="867"/>
    </location>
</feature>
<feature type="transmembrane region" description="Helical" evidence="15">
    <location>
        <begin position="1137"/>
        <end position="1157"/>
    </location>
</feature>
<comment type="caution">
    <text evidence="17">The sequence shown here is derived from an EMBL/GenBank/DDBJ whole genome shotgun (WGS) entry which is preliminary data.</text>
</comment>
<proteinExistence type="predicted"/>
<name>A0AAD9D7H9_9STRA</name>
<feature type="transmembrane region" description="Helical" evidence="15">
    <location>
        <begin position="279"/>
        <end position="301"/>
    </location>
</feature>
<comment type="catalytic activity">
    <reaction evidence="11">
        <text>D-glucosamine(out) = D-glucosamine(in)</text>
        <dbReference type="Rhea" id="RHEA:78423"/>
        <dbReference type="ChEBI" id="CHEBI:58723"/>
    </reaction>
    <physiologicalReaction direction="left-to-right" evidence="11">
        <dbReference type="Rhea" id="RHEA:78424"/>
    </physiologicalReaction>
</comment>
<organism evidence="17 18">
    <name type="scientific">Skeletonema marinoi</name>
    <dbReference type="NCBI Taxonomy" id="267567"/>
    <lineage>
        <taxon>Eukaryota</taxon>
        <taxon>Sar</taxon>
        <taxon>Stramenopiles</taxon>
        <taxon>Ochrophyta</taxon>
        <taxon>Bacillariophyta</taxon>
        <taxon>Coscinodiscophyceae</taxon>
        <taxon>Thalassiosirophycidae</taxon>
        <taxon>Thalassiosirales</taxon>
        <taxon>Skeletonemataceae</taxon>
        <taxon>Skeletonema</taxon>
        <taxon>Skeletonema marinoi-dohrnii complex</taxon>
    </lineage>
</organism>
<evidence type="ECO:0000256" key="5">
    <source>
        <dbReference type="ARBA" id="ARBA00022989"/>
    </source>
</evidence>
<keyword evidence="3" id="KW-0813">Transport</keyword>
<feature type="transmembrane region" description="Helical" evidence="15">
    <location>
        <begin position="566"/>
        <end position="588"/>
    </location>
</feature>
<feature type="transmembrane region" description="Helical" evidence="15">
    <location>
        <begin position="532"/>
        <end position="554"/>
    </location>
</feature>
<keyword evidence="5 15" id="KW-1133">Transmembrane helix</keyword>
<feature type="transmembrane region" description="Helical" evidence="15">
    <location>
        <begin position="341"/>
        <end position="363"/>
    </location>
</feature>
<dbReference type="Pfam" id="PF00083">
    <property type="entry name" value="Sugar_tr"/>
    <property type="match status" value="2"/>
</dbReference>
<feature type="region of interest" description="Disordered" evidence="14">
    <location>
        <begin position="1"/>
        <end position="44"/>
    </location>
</feature>
<feature type="transmembrane region" description="Helical" evidence="15">
    <location>
        <begin position="224"/>
        <end position="243"/>
    </location>
</feature>
<comment type="subunit">
    <text evidence="2">Homodimer.</text>
</comment>
<dbReference type="GO" id="GO:0016020">
    <property type="term" value="C:membrane"/>
    <property type="evidence" value="ECO:0007669"/>
    <property type="project" value="UniProtKB-SubCell"/>
</dbReference>
<comment type="catalytic activity">
    <reaction evidence="10">
        <text>D-mannose(out) = D-mannose(in)</text>
        <dbReference type="Rhea" id="RHEA:78391"/>
        <dbReference type="ChEBI" id="CHEBI:4208"/>
    </reaction>
    <physiologicalReaction direction="left-to-right" evidence="10">
        <dbReference type="Rhea" id="RHEA:78392"/>
    </physiologicalReaction>
</comment>
<dbReference type="Gene3D" id="1.20.1250.20">
    <property type="entry name" value="MFS general substrate transporter like domains"/>
    <property type="match status" value="2"/>
</dbReference>
<evidence type="ECO:0000256" key="6">
    <source>
        <dbReference type="ARBA" id="ARBA00023136"/>
    </source>
</evidence>
<gene>
    <name evidence="17" type="ORF">QTG54_012496</name>
</gene>
<evidence type="ECO:0000256" key="4">
    <source>
        <dbReference type="ARBA" id="ARBA00022692"/>
    </source>
</evidence>
<evidence type="ECO:0000256" key="9">
    <source>
        <dbReference type="ARBA" id="ARBA00044656"/>
    </source>
</evidence>
<dbReference type="InterPro" id="IPR045263">
    <property type="entry name" value="GLUT"/>
</dbReference>
<dbReference type="NCBIfam" id="TIGR00879">
    <property type="entry name" value="SP"/>
    <property type="match status" value="2"/>
</dbReference>
<reference evidence="17" key="1">
    <citation type="submission" date="2023-06" db="EMBL/GenBank/DDBJ databases">
        <title>Survivors Of The Sea: Transcriptome response of Skeletonema marinoi to long-term dormancy.</title>
        <authorList>
            <person name="Pinder M.I.M."/>
            <person name="Kourtchenko O."/>
            <person name="Robertson E.K."/>
            <person name="Larsson T."/>
            <person name="Maumus F."/>
            <person name="Osuna-Cruz C.M."/>
            <person name="Vancaester E."/>
            <person name="Stenow R."/>
            <person name="Vandepoele K."/>
            <person name="Ploug H."/>
            <person name="Bruchert V."/>
            <person name="Godhe A."/>
            <person name="Topel M."/>
        </authorList>
    </citation>
    <scope>NUCLEOTIDE SEQUENCE</scope>
    <source>
        <strain evidence="17">R05AC</strain>
    </source>
</reference>
<feature type="transmembrane region" description="Helical" evidence="15">
    <location>
        <begin position="179"/>
        <end position="204"/>
    </location>
</feature>
<dbReference type="PANTHER" id="PTHR23503">
    <property type="entry name" value="SOLUTE CARRIER FAMILY 2"/>
    <property type="match status" value="1"/>
</dbReference>
<comment type="catalytic activity">
    <reaction evidence="7">
        <text>D-galactose(in) = D-galactose(out)</text>
        <dbReference type="Rhea" id="RHEA:34915"/>
        <dbReference type="ChEBI" id="CHEBI:4139"/>
    </reaction>
    <physiologicalReaction direction="right-to-left" evidence="7">
        <dbReference type="Rhea" id="RHEA:34917"/>
    </physiologicalReaction>
</comment>
<dbReference type="PROSITE" id="PS00217">
    <property type="entry name" value="SUGAR_TRANSPORT_2"/>
    <property type="match status" value="2"/>
</dbReference>
<dbReference type="PANTHER" id="PTHR23503:SF8">
    <property type="entry name" value="FACILITATED GLUCOSE TRANSPORTER PROTEIN 1"/>
    <property type="match status" value="1"/>
</dbReference>
<sequence>MSSEYTALLSEKKKRDDNGSLRRRSLGSFSRFGPDVETSGVKPSGDSISNIPLVLEGWNRKSMSAQADAIPLNDKKGQSTGQRARARSFVQNIDGTMVSMTPVEMGRHELYEEVPFLAMSGLQRKEHSLSVAFSSYAAQLDTLETDEYMAATTGKHLNPEEKERRLSQMSLLLLDELEVDAITVTTPLIFAVLIASMLMFNMGYNISVMNAPEPFVFPGHSTSAWSMAVAAFCVGGPLGAVLAGQWADQRGRRGALMITTWLFILGGLVQALAPSLNIVIVGRAIIGVASGASTVLVPIYLGELAPPSLRGVMGTMTQFALVIGILVADLVGFVLANPTGWRYMFFLTSAMAFFQLLLTPFLLESPRWLLGRNASSNKARFIIKKLRGFRYDEEVETEVEHYLGASKSQSCDDSNDNSGGSSAKNPMLEMFQDKKVRLLVISTLVMQVASQFSGINAVFYYSGLFFDGVIENPLVGTTLMGAINVLATYVALLLMDKCGRRTLIMWSSAGMFVSCIVIVVSLNGYFSDMVALGAVASYVCFFEIGLGPIPWLIVAEMFEGKYVAPAMSISCQLNWACNFFVGLFFPYINKSLGAYSFGPFAIVLLLTFMFAWIYLPETQGTTPAELQAELVKKNAGRSYHNMDIEGMTSHAPPSQDEWEQALAMLVQLGDDSDGEAGVSFGSFSRFGPDVETSGVKPSGDSISNIPLVLEDWHRRSMSAQADEAGKTSSPHHKKGQSTGQLGLTQRNRARSFVQNIDGTMVSMTPVEMGRHELYEEVPFLAMSGLQRKEHSLSVAFSSYAAQLDTLETDEYMAATTGKHLNPEEKERRLSQMSLLLLDELEVDAITVTTPLIFAVLIASMLMFNMGYNISVMNAPEPFVFPGHSTSAWSMAVAAFCVGGPLGAVLAGQWADQRGRRGALMITTWLFILGGLVQALAPSLNIVIVGRAIIGVASGASTVLVPIYLGELAPPNLRGVLGTMTQFALVIGILVADLVGFVLANPTGWRYMFFLTSAMAFFQLLLTPFLLESPRWLLGRNANSNKARFIIKKLRGFRYDEEVETEVEHYLGASKSQSCNDSNDNSGGSSAKNPMLEMFQDKKVRLLVISTLVLQVANQFSGINAVFYYSGLFFDGVIENPLVGTTLMGAINVLATYVALLLMDKCGRRTLIMWSSAGMFVSCIVIVVSLNGYFSDMVALGAVASYVCFFEIGLGPIPWLIVAEMFEGKYVTAAMSISCQLNWACNFFVGLFFPYINKSLGAYSFGPFAIVLLLTFMFAWIYLPETQGTTPAELQAEMVKKNAGRSYHNMDIEGMTSHAPPSQDEWEQALAALEDEKVGLNISQSLSSNK</sequence>
<evidence type="ECO:0000256" key="11">
    <source>
        <dbReference type="ARBA" id="ARBA00044668"/>
    </source>
</evidence>
<evidence type="ECO:0000256" key="10">
    <source>
        <dbReference type="ARBA" id="ARBA00044662"/>
    </source>
</evidence>
<evidence type="ECO:0000256" key="2">
    <source>
        <dbReference type="ARBA" id="ARBA00011738"/>
    </source>
</evidence>
<dbReference type="InterPro" id="IPR005828">
    <property type="entry name" value="MFS_sugar_transport-like"/>
</dbReference>
<feature type="transmembrane region" description="Helical" evidence="15">
    <location>
        <begin position="942"/>
        <end position="964"/>
    </location>
</feature>
<evidence type="ECO:0000256" key="14">
    <source>
        <dbReference type="SAM" id="MobiDB-lite"/>
    </source>
</evidence>
<keyword evidence="6 15" id="KW-0472">Membrane</keyword>
<feature type="transmembrane region" description="Helical" evidence="15">
    <location>
        <begin position="438"/>
        <end position="462"/>
    </location>
</feature>
<feature type="domain" description="Major facilitator superfamily (MFS) profile" evidence="16">
    <location>
        <begin position="847"/>
        <end position="1282"/>
    </location>
</feature>
<dbReference type="InterPro" id="IPR036259">
    <property type="entry name" value="MFS_trans_sf"/>
</dbReference>
<keyword evidence="17" id="KW-0762">Sugar transport</keyword>
<comment type="catalytic activity">
    <reaction evidence="8">
        <text>D-glucose(out) = D-glucose(in)</text>
        <dbReference type="Rhea" id="RHEA:60376"/>
        <dbReference type="ChEBI" id="CHEBI:4167"/>
    </reaction>
    <physiologicalReaction direction="left-to-right" evidence="8">
        <dbReference type="Rhea" id="RHEA:60377"/>
    </physiologicalReaction>
</comment>
<feature type="transmembrane region" description="Helical" evidence="15">
    <location>
        <begin position="976"/>
        <end position="998"/>
    </location>
</feature>
<protein>
    <recommendedName>
        <fullName evidence="13">Hexose transporter 1</fullName>
    </recommendedName>
</protein>
<dbReference type="Proteomes" id="UP001224775">
    <property type="component" value="Unassembled WGS sequence"/>
</dbReference>
<evidence type="ECO:0000256" key="13">
    <source>
        <dbReference type="ARBA" id="ARBA00044780"/>
    </source>
</evidence>